<dbReference type="InterPro" id="IPR040850">
    <property type="entry name" value="Knl1_RWD_C"/>
</dbReference>
<feature type="compositionally biased region" description="Low complexity" evidence="2">
    <location>
        <begin position="67"/>
        <end position="84"/>
    </location>
</feature>
<evidence type="ECO:0000256" key="2">
    <source>
        <dbReference type="SAM" id="MobiDB-lite"/>
    </source>
</evidence>
<dbReference type="OrthoDB" id="5592879at2759"/>
<dbReference type="OMA" id="WRMKLQE"/>
<dbReference type="FunCoup" id="K5X6I3">
    <property type="interactions" value="56"/>
</dbReference>
<feature type="compositionally biased region" description="Polar residues" evidence="2">
    <location>
        <begin position="128"/>
        <end position="138"/>
    </location>
</feature>
<dbReference type="RefSeq" id="XP_007325419.1">
    <property type="nucleotide sequence ID" value="XM_007325357.1"/>
</dbReference>
<name>K5X6I3_AGABU</name>
<dbReference type="PANTHER" id="PTHR28260:SF1">
    <property type="entry name" value="SPINDLE POLE BODY COMPONENT SPC105"/>
    <property type="match status" value="1"/>
</dbReference>
<dbReference type="InterPro" id="IPR033338">
    <property type="entry name" value="Spc105/Spc7"/>
</dbReference>
<evidence type="ECO:0000259" key="3">
    <source>
        <dbReference type="SMART" id="SM00787"/>
    </source>
</evidence>
<feature type="compositionally biased region" description="Polar residues" evidence="2">
    <location>
        <begin position="440"/>
        <end position="452"/>
    </location>
</feature>
<dbReference type="KEGG" id="abp:AGABI1DRAFT123819"/>
<gene>
    <name evidence="4" type="ORF">AGABI1DRAFT_123819</name>
</gene>
<dbReference type="STRING" id="597362.K5X6I3"/>
<feature type="region of interest" description="Disordered" evidence="2">
    <location>
        <begin position="65"/>
        <end position="91"/>
    </location>
</feature>
<proteinExistence type="predicted"/>
<dbReference type="GO" id="GO:1990758">
    <property type="term" value="P:mitotic sister chromatid biorientation"/>
    <property type="evidence" value="ECO:0007669"/>
    <property type="project" value="TreeGrafter"/>
</dbReference>
<evidence type="ECO:0000313" key="5">
    <source>
        <dbReference type="Proteomes" id="UP000008493"/>
    </source>
</evidence>
<dbReference type="InParanoid" id="K5X6I3"/>
<dbReference type="InterPro" id="IPR013253">
    <property type="entry name" value="Spc7_domain"/>
</dbReference>
<feature type="compositionally biased region" description="Acidic residues" evidence="2">
    <location>
        <begin position="259"/>
        <end position="269"/>
    </location>
</feature>
<dbReference type="GO" id="GO:0007094">
    <property type="term" value="P:mitotic spindle assembly checkpoint signaling"/>
    <property type="evidence" value="ECO:0007669"/>
    <property type="project" value="TreeGrafter"/>
</dbReference>
<evidence type="ECO:0000313" key="4">
    <source>
        <dbReference type="EMBL" id="EKM83491.1"/>
    </source>
</evidence>
<dbReference type="PANTHER" id="PTHR28260">
    <property type="entry name" value="SPINDLE POLE BODY COMPONENT SPC105"/>
    <property type="match status" value="1"/>
</dbReference>
<dbReference type="EMBL" id="JH971385">
    <property type="protein sequence ID" value="EKM83491.1"/>
    <property type="molecule type" value="Genomic_DNA"/>
</dbReference>
<feature type="region of interest" description="Disordered" evidence="2">
    <location>
        <begin position="127"/>
        <end position="175"/>
    </location>
</feature>
<reference evidence="5" key="1">
    <citation type="journal article" date="2012" name="Proc. Natl. Acad. Sci. U.S.A.">
        <title>Genome sequence of the button mushroom Agaricus bisporus reveals mechanisms governing adaptation to a humic-rich ecological niche.</title>
        <authorList>
            <person name="Morin E."/>
            <person name="Kohler A."/>
            <person name="Baker A.R."/>
            <person name="Foulongne-Oriol M."/>
            <person name="Lombard V."/>
            <person name="Nagy L.G."/>
            <person name="Ohm R.A."/>
            <person name="Patyshakuliyeva A."/>
            <person name="Brun A."/>
            <person name="Aerts A.L."/>
            <person name="Bailey A.M."/>
            <person name="Billette C."/>
            <person name="Coutinho P.M."/>
            <person name="Deakin G."/>
            <person name="Doddapaneni H."/>
            <person name="Floudas D."/>
            <person name="Grimwood J."/>
            <person name="Hilden K."/>
            <person name="Kuees U."/>
            <person name="LaButti K.M."/>
            <person name="Lapidus A."/>
            <person name="Lindquist E.A."/>
            <person name="Lucas S.M."/>
            <person name="Murat C."/>
            <person name="Riley R.W."/>
            <person name="Salamov A.A."/>
            <person name="Schmutz J."/>
            <person name="Subramanian V."/>
            <person name="Woesten H.A.B."/>
            <person name="Xu J."/>
            <person name="Eastwood D.C."/>
            <person name="Foster G.D."/>
            <person name="Sonnenberg A.S."/>
            <person name="Cullen D."/>
            <person name="de Vries R.P."/>
            <person name="Lundell T."/>
            <person name="Hibbett D.S."/>
            <person name="Henrissat B."/>
            <person name="Burton K.S."/>
            <person name="Kerrigan R.W."/>
            <person name="Challen M.P."/>
            <person name="Grigoriev I.V."/>
            <person name="Martin F."/>
        </authorList>
    </citation>
    <scope>NUCLEOTIDE SEQUENCE [LARGE SCALE GENOMIC DNA]</scope>
    <source>
        <strain evidence="5">JB137-S8 / ATCC MYA-4627 / FGSC 10392</strain>
    </source>
</reference>
<feature type="coiled-coil region" evidence="1">
    <location>
        <begin position="962"/>
        <end position="1028"/>
    </location>
</feature>
<dbReference type="SMART" id="SM00787">
    <property type="entry name" value="Spc7"/>
    <property type="match status" value="1"/>
</dbReference>
<organism evidence="4 5">
    <name type="scientific">Agaricus bisporus var. burnettii (strain JB137-S8 / ATCC MYA-4627 / FGSC 10392)</name>
    <name type="common">White button mushroom</name>
    <dbReference type="NCBI Taxonomy" id="597362"/>
    <lineage>
        <taxon>Eukaryota</taxon>
        <taxon>Fungi</taxon>
        <taxon>Dikarya</taxon>
        <taxon>Basidiomycota</taxon>
        <taxon>Agaricomycotina</taxon>
        <taxon>Agaricomycetes</taxon>
        <taxon>Agaricomycetidae</taxon>
        <taxon>Agaricales</taxon>
        <taxon>Agaricineae</taxon>
        <taxon>Agaricaceae</taxon>
        <taxon>Agaricus</taxon>
    </lineage>
</organism>
<dbReference type="Pfam" id="PF18210">
    <property type="entry name" value="Knl1_RWD_C"/>
    <property type="match status" value="1"/>
</dbReference>
<feature type="region of interest" description="Disordered" evidence="2">
    <location>
        <begin position="218"/>
        <end position="346"/>
    </location>
</feature>
<sequence length="1293" mass="142361">MAVLKNDAPKRRRSIAAPTQNQKSLVAPVSKRRAHSIVPGERLSILAKARRSLVPRKSILKASSIINTEEQTQQSSQSSNSQSSLPDDSNVTESMDLTLEYRARIHDNASRKSLGRRVSFAEHAQVRLFQTPNHDNTNSTGSPQSSPIPSSPEADVLPTLSNENDYPRGQRRSSVRYSMAGSEDMDMSSDNLGAFLDSGEGSALMGEELDLDGNDNMDATEALRGNLPRRRSLSGRQPFAPIRPRDSIMFPEDGTIPFDNDDDDDDDDGNSAQSMLEEDSQVQSEAENSQEGMEFTVPMGQSLKPPATEDPVWLALRQVTHSGDTPHEPEASSEDDIQVAGSQQGMELNDAMARLMRARDSLGEHTEDIIEDMEITSVNGNFAARDDSSSSSDDTPNDDFGNGDETLNISKIVGRLSLGRMSLGFQDTTMDESGIYESTIPLSSSTPQQSLAQPPPEKDRLTPDLPSDLPDFPETPEPERVEAPRPSVFLPPTEETNVPPPLPPITPLTTPAIATEQPPKSPVFKLIPPPPASDSAVLQPPKPHARHISPAKPKPKPSFSAAFAPPVAKPSPKKLSSAQSTPVNGTTNKRRFSVMQDGAPDTGRSSPAKRPTLGPKSIAGPSPNQRSAPSPGKNTPRKGSHAPSAAPKRQSGYFARRKSLGNALIVPTDGRGESHISTPSSLRENAGRARASLGSTLPEDWTRLDRNDLALTLPTIVPPTGKSQQEEARQEPVPLPISGPIDPPIPVSVASPEPAIIPHGRTPPVTGDREDENNVREASNNVGEQPLQTSPAEDIPSISIDQFFSMTGIKFMDDLTTPRRSVYPHTGSRKSRNPTDIPLSEYYPTMGIDVPQLGLFTKVSKDLEGWMARSKADFAQAEEEAAKVTPELFVEYMRADEEGQAELLHQLNFIRTNARGQAKSDWYDWKLKWIEGLQDTAEQTFTDLQSDAKSLEPIMNSGEELVFALEKECDELLQLLEHEQEEVAEIEASDQNYLNDLKDSIAEQNFEVEALRAELSEQTEQLNYLRGRLQEIAISKQEEANAYAKAQHFLEMKENSTRTEVFRLRGELEALENFHQFRVTRVDESLFEYVHASRYKVSIPCNNYLPITSNAEISHVVDAKAIKDDFPQYSSIVLQAAKALVHRLYPKSCKMVGPRTTPLSSILTIPQILQMLSEYWSCCSQLRAQLRLVSIKYPIEFLPMDLDGMPGFKVKVKVIIPSKKAKVFVIFNFTCDIFSKWPMSVSHLTSDVTVAYGPVEQSTLAEAVSERLSQATATENYACLLDACIEAQEIYNQ</sequence>
<feature type="region of interest" description="Disordered" evidence="2">
    <location>
        <begin position="1"/>
        <end position="33"/>
    </location>
</feature>
<keyword evidence="1" id="KW-0175">Coiled coil</keyword>
<protein>
    <recommendedName>
        <fullName evidence="3">Spc7 kinetochore protein domain-containing protein</fullName>
    </recommendedName>
</protein>
<feature type="region of interest" description="Disordered" evidence="2">
    <location>
        <begin position="365"/>
        <end position="408"/>
    </location>
</feature>
<accession>K5X6I3</accession>
<feature type="domain" description="Spc7 kinetochore protein" evidence="3">
    <location>
        <begin position="782"/>
        <end position="1098"/>
    </location>
</feature>
<dbReference type="GO" id="GO:0034501">
    <property type="term" value="P:protein localization to kinetochore"/>
    <property type="evidence" value="ECO:0007669"/>
    <property type="project" value="TreeGrafter"/>
</dbReference>
<feature type="region of interest" description="Disordered" evidence="2">
    <location>
        <begin position="754"/>
        <end position="773"/>
    </location>
</feature>
<feature type="compositionally biased region" description="Polar residues" evidence="2">
    <location>
        <begin position="281"/>
        <end position="291"/>
    </location>
</feature>
<keyword evidence="5" id="KW-1185">Reference proteome</keyword>
<evidence type="ECO:0000256" key="1">
    <source>
        <dbReference type="SAM" id="Coils"/>
    </source>
</evidence>
<feature type="compositionally biased region" description="Low complexity" evidence="2">
    <location>
        <begin position="139"/>
        <end position="152"/>
    </location>
</feature>
<dbReference type="HOGENOM" id="CLU_002132_0_0_1"/>
<dbReference type="GeneID" id="18826039"/>
<feature type="region of interest" description="Disordered" evidence="2">
    <location>
        <begin position="434"/>
        <end position="690"/>
    </location>
</feature>
<dbReference type="Proteomes" id="UP000008493">
    <property type="component" value="Unassembled WGS sequence"/>
</dbReference>
<feature type="compositionally biased region" description="Basic residues" evidence="2">
    <location>
        <begin position="543"/>
        <end position="555"/>
    </location>
</feature>
<feature type="compositionally biased region" description="Low complexity" evidence="2">
    <location>
        <begin position="557"/>
        <end position="566"/>
    </location>
</feature>
<dbReference type="eggNOG" id="ENOG502S20P">
    <property type="taxonomic scope" value="Eukaryota"/>
</dbReference>
<dbReference type="GO" id="GO:0000776">
    <property type="term" value="C:kinetochore"/>
    <property type="evidence" value="ECO:0007669"/>
    <property type="project" value="TreeGrafter"/>
</dbReference>
<dbReference type="Pfam" id="PF08317">
    <property type="entry name" value="Spc7"/>
    <property type="match status" value="1"/>
</dbReference>